<dbReference type="AlphaFoldDB" id="M7NCF6"/>
<dbReference type="InterPro" id="IPR000531">
    <property type="entry name" value="Beta-barrel_TonB"/>
</dbReference>
<keyword evidence="10" id="KW-0732">Signal</keyword>
<keyword evidence="7 8" id="KW-0998">Cell outer membrane</keyword>
<comment type="caution">
    <text evidence="13">The sequence shown here is derived from an EMBL/GenBank/DDBJ whole genome shotgun (WGS) entry which is preliminary data.</text>
</comment>
<dbReference type="GO" id="GO:0030246">
    <property type="term" value="F:carbohydrate binding"/>
    <property type="evidence" value="ECO:0007669"/>
    <property type="project" value="InterPro"/>
</dbReference>
<dbReference type="SUPFAM" id="SSF49452">
    <property type="entry name" value="Starch-binding domain-like"/>
    <property type="match status" value="1"/>
</dbReference>
<evidence type="ECO:0000313" key="13">
    <source>
        <dbReference type="EMBL" id="EMQ96183.1"/>
    </source>
</evidence>
<comment type="similarity">
    <text evidence="8 9">Belongs to the TonB-dependent receptor family.</text>
</comment>
<protein>
    <submittedName>
        <fullName evidence="13">TonB-dependent receptor</fullName>
    </submittedName>
</protein>
<organism evidence="13 14">
    <name type="scientific">Xanthomarina gelatinilytica</name>
    <dbReference type="NCBI Taxonomy" id="1137281"/>
    <lineage>
        <taxon>Bacteria</taxon>
        <taxon>Pseudomonadati</taxon>
        <taxon>Bacteroidota</taxon>
        <taxon>Flavobacteriia</taxon>
        <taxon>Flavobacteriales</taxon>
        <taxon>Flavobacteriaceae</taxon>
        <taxon>Xanthomarina</taxon>
    </lineage>
</organism>
<dbReference type="PANTHER" id="PTHR40980">
    <property type="entry name" value="PLUG DOMAIN-CONTAINING PROTEIN"/>
    <property type="match status" value="1"/>
</dbReference>
<evidence type="ECO:0000259" key="12">
    <source>
        <dbReference type="Pfam" id="PF07715"/>
    </source>
</evidence>
<evidence type="ECO:0000256" key="7">
    <source>
        <dbReference type="ARBA" id="ARBA00023237"/>
    </source>
</evidence>
<dbReference type="EMBL" id="ANLA01000004">
    <property type="protein sequence ID" value="EMQ96183.1"/>
    <property type="molecule type" value="Genomic_DNA"/>
</dbReference>
<feature type="signal peptide" evidence="10">
    <location>
        <begin position="1"/>
        <end position="32"/>
    </location>
</feature>
<proteinExistence type="inferred from homology"/>
<evidence type="ECO:0000313" key="14">
    <source>
        <dbReference type="Proteomes" id="UP000012024"/>
    </source>
</evidence>
<evidence type="ECO:0000259" key="11">
    <source>
        <dbReference type="Pfam" id="PF00593"/>
    </source>
</evidence>
<name>M7NCF6_9FLAO</name>
<evidence type="ECO:0000256" key="10">
    <source>
        <dbReference type="SAM" id="SignalP"/>
    </source>
</evidence>
<accession>M7NCF6</accession>
<dbReference type="Proteomes" id="UP000012024">
    <property type="component" value="Unassembled WGS sequence"/>
</dbReference>
<dbReference type="PANTHER" id="PTHR40980:SF5">
    <property type="entry name" value="TONB-DEPENDENT RECEPTOR"/>
    <property type="match status" value="1"/>
</dbReference>
<dbReference type="eggNOG" id="COG4772">
    <property type="taxonomic scope" value="Bacteria"/>
</dbReference>
<dbReference type="eggNOG" id="COG1629">
    <property type="taxonomic scope" value="Bacteria"/>
</dbReference>
<reference evidence="13 14" key="1">
    <citation type="submission" date="2012-12" db="EMBL/GenBank/DDBJ databases">
        <title>Genome assembly of Formosa sp. AK20.</title>
        <authorList>
            <person name="Kumar R."/>
            <person name="Khatri I."/>
            <person name="Vaidya B."/>
            <person name="Subramanian S."/>
            <person name="Pinnaka A."/>
        </authorList>
    </citation>
    <scope>NUCLEOTIDE SEQUENCE [LARGE SCALE GENOMIC DNA]</scope>
    <source>
        <strain evidence="13 14">AK20</strain>
    </source>
</reference>
<keyword evidence="13" id="KW-0675">Receptor</keyword>
<dbReference type="GO" id="GO:0009279">
    <property type="term" value="C:cell outer membrane"/>
    <property type="evidence" value="ECO:0007669"/>
    <property type="project" value="UniProtKB-SubCell"/>
</dbReference>
<dbReference type="Gene3D" id="2.40.170.20">
    <property type="entry name" value="TonB-dependent receptor, beta-barrel domain"/>
    <property type="match status" value="1"/>
</dbReference>
<keyword evidence="3 8" id="KW-1134">Transmembrane beta strand</keyword>
<evidence type="ECO:0000256" key="4">
    <source>
        <dbReference type="ARBA" id="ARBA00022692"/>
    </source>
</evidence>
<evidence type="ECO:0000256" key="6">
    <source>
        <dbReference type="ARBA" id="ARBA00023136"/>
    </source>
</evidence>
<dbReference type="Gene3D" id="2.60.40.1120">
    <property type="entry name" value="Carboxypeptidase-like, regulatory domain"/>
    <property type="match status" value="1"/>
</dbReference>
<evidence type="ECO:0000256" key="2">
    <source>
        <dbReference type="ARBA" id="ARBA00022448"/>
    </source>
</evidence>
<dbReference type="InterPro" id="IPR039426">
    <property type="entry name" value="TonB-dep_rcpt-like"/>
</dbReference>
<keyword evidence="6 8" id="KW-0472">Membrane</keyword>
<feature type="chain" id="PRO_5004082259" evidence="10">
    <location>
        <begin position="33"/>
        <end position="951"/>
    </location>
</feature>
<dbReference type="PATRIC" id="fig|1137281.3.peg.672"/>
<dbReference type="InterPro" id="IPR013784">
    <property type="entry name" value="Carb-bd-like_fold"/>
</dbReference>
<evidence type="ECO:0000256" key="5">
    <source>
        <dbReference type="ARBA" id="ARBA00023077"/>
    </source>
</evidence>
<dbReference type="Gene3D" id="2.170.130.10">
    <property type="entry name" value="TonB-dependent receptor, plug domain"/>
    <property type="match status" value="1"/>
</dbReference>
<feature type="domain" description="TonB-dependent receptor plug" evidence="12">
    <location>
        <begin position="147"/>
        <end position="243"/>
    </location>
</feature>
<keyword evidence="2 8" id="KW-0813">Transport</keyword>
<evidence type="ECO:0000256" key="1">
    <source>
        <dbReference type="ARBA" id="ARBA00004571"/>
    </source>
</evidence>
<comment type="subcellular location">
    <subcellularLocation>
        <location evidence="1 8">Cell outer membrane</location>
        <topology evidence="1 8">Multi-pass membrane protein</topology>
    </subcellularLocation>
</comment>
<keyword evidence="14" id="KW-1185">Reference proteome</keyword>
<gene>
    <name evidence="13" type="ORF">D778_02073</name>
</gene>
<keyword evidence="4 8" id="KW-0812">Transmembrane</keyword>
<keyword evidence="5 9" id="KW-0798">TonB box</keyword>
<dbReference type="SUPFAM" id="SSF56935">
    <property type="entry name" value="Porins"/>
    <property type="match status" value="1"/>
</dbReference>
<dbReference type="InterPro" id="IPR012910">
    <property type="entry name" value="Plug_dom"/>
</dbReference>
<dbReference type="Pfam" id="PF07715">
    <property type="entry name" value="Plug"/>
    <property type="match status" value="1"/>
</dbReference>
<evidence type="ECO:0000256" key="3">
    <source>
        <dbReference type="ARBA" id="ARBA00022452"/>
    </source>
</evidence>
<dbReference type="Pfam" id="PF13715">
    <property type="entry name" value="CarbopepD_reg_2"/>
    <property type="match status" value="1"/>
</dbReference>
<dbReference type="InterPro" id="IPR037066">
    <property type="entry name" value="Plug_dom_sf"/>
</dbReference>
<dbReference type="Pfam" id="PF00593">
    <property type="entry name" value="TonB_dep_Rec_b-barrel"/>
    <property type="match status" value="1"/>
</dbReference>
<dbReference type="InterPro" id="IPR036942">
    <property type="entry name" value="Beta-barrel_TonB_sf"/>
</dbReference>
<dbReference type="PROSITE" id="PS52016">
    <property type="entry name" value="TONB_DEPENDENT_REC_3"/>
    <property type="match status" value="1"/>
</dbReference>
<feature type="domain" description="TonB-dependent receptor-like beta-barrel" evidence="11">
    <location>
        <begin position="461"/>
        <end position="908"/>
    </location>
</feature>
<evidence type="ECO:0000256" key="9">
    <source>
        <dbReference type="RuleBase" id="RU003357"/>
    </source>
</evidence>
<sequence>MNKVSLPHQILLKLMRHIFILLFVFTAAIAQAQNPGTLVGKLTDKDFNNDPLPFANVLIKGTIKGTTSDFDGLYSIENIEPGTYTIVFSFVGYETQEIEATIEAGKITEINVPLSASAASLDEVVITTTTKRESEVALLLEQKKAVEIKQSIGAEELSRKGVGDAAGAVSKISGVSKQEGSSNVYVRGLGDRYLNTTMNELSLPSNDVNKKNIDLNLFSSDIIENVSISKAYSTGFYGDFSAGNVNITSKNYSGDFYVDAFVGSGFNTNAVDKDFVRSEGTGYFGYYGRYEHNPFPVILSHGFDPETAGNPINVGYGASIGKSYDFKNDSRLSVFLTGSYENEFQYRKGTNTDYTLVEKKAYIDSAEEYEFGTTSTVMGNLKYRIDENNTLKFNSLFINSSSDVVGYFGMDGNGRNRDAILNTDKGFYQMNVQFDQTRIFVNQLLGNHKSDKFEVDWGFGVNTVFSDQPDRKRISIENYHFALDNDSNTNPTFYSNVDFDNQRYFQNIEDEEYNGRANIAYSATENLKFNLGYNGRSKERNFENIRYGYDIVDSDYAIADVNNLNSVFNLNNLNINQGSNGIYEIKVINTIPGQSNTNRPGLPENTYSGNLDIYAGYLNAEIKVGEKWLFVPGVRLESVSQKIGFDVINLGTQGEGEIGSHENFLLPSLNVKYALNEDQNLRFSASQTVSIPEFKEVAPFVYENISTKIGGNPDLLDKGFSKIFNLDLKYEWFYSKSEIFSLGVFAKEINDPVNLVVGADATGTQRFFRTGDKATVYGVELEVRKDILKNADDNTVLSAGLNATYMHTEQDLYSQIDGDFYDVSFEKTKDELQGASPLLINADLSFSPKFEKYEPTANLVFSYFSDRIDALGSGQLGNIVEKSVPTLDFIWKNNIKKNFEVNLSIKNLLNPTIKYVRETTLGDIVVNSANGNGISNYKRGMDIGLQLKYNF</sequence>
<evidence type="ECO:0000256" key="8">
    <source>
        <dbReference type="PROSITE-ProRule" id="PRU01360"/>
    </source>
</evidence>